<dbReference type="NCBIfam" id="TIGR03870">
    <property type="entry name" value="ABC_MoxJ"/>
    <property type="match status" value="1"/>
</dbReference>
<gene>
    <name evidence="3" type="ORF">SAMN04488557_2194</name>
</gene>
<protein>
    <submittedName>
        <fullName evidence="3">Amino acid ABC transporter substrate-binding protein, PAAT family</fullName>
    </submittedName>
</protein>
<evidence type="ECO:0000259" key="2">
    <source>
        <dbReference type="SMART" id="SM00062"/>
    </source>
</evidence>
<dbReference type="GO" id="GO:0046170">
    <property type="term" value="P:methanol catabolic process"/>
    <property type="evidence" value="ECO:0007669"/>
    <property type="project" value="InterPro"/>
</dbReference>
<dbReference type="PANTHER" id="PTHR35936">
    <property type="entry name" value="MEMBRANE-BOUND LYTIC MUREIN TRANSGLYCOSYLASE F"/>
    <property type="match status" value="1"/>
</dbReference>
<name>A0A1I7NHC8_9HYPH</name>
<keyword evidence="1" id="KW-0732">Signal</keyword>
<accession>A0A1I7NHC8</accession>
<dbReference type="Proteomes" id="UP000199423">
    <property type="component" value="Unassembled WGS sequence"/>
</dbReference>
<dbReference type="RefSeq" id="WP_092867705.1">
    <property type="nucleotide sequence ID" value="NZ_FPCH01000002.1"/>
</dbReference>
<evidence type="ECO:0000313" key="3">
    <source>
        <dbReference type="EMBL" id="SFV34038.1"/>
    </source>
</evidence>
<dbReference type="EMBL" id="FPCH01000002">
    <property type="protein sequence ID" value="SFV34038.1"/>
    <property type="molecule type" value="Genomic_DNA"/>
</dbReference>
<dbReference type="Gene3D" id="3.40.190.10">
    <property type="entry name" value="Periplasmic binding protein-like II"/>
    <property type="match status" value="2"/>
</dbReference>
<dbReference type="OrthoDB" id="176845at2"/>
<dbReference type="AlphaFoldDB" id="A0A1I7NHC8"/>
<dbReference type="Pfam" id="PF00497">
    <property type="entry name" value="SBP_bac_3"/>
    <property type="match status" value="1"/>
</dbReference>
<dbReference type="GO" id="GO:0042597">
    <property type="term" value="C:periplasmic space"/>
    <property type="evidence" value="ECO:0007669"/>
    <property type="project" value="InterPro"/>
</dbReference>
<reference evidence="4" key="1">
    <citation type="submission" date="2016-10" db="EMBL/GenBank/DDBJ databases">
        <authorList>
            <person name="Varghese N."/>
            <person name="Submissions S."/>
        </authorList>
    </citation>
    <scope>NUCLEOTIDE SEQUENCE [LARGE SCALE GENOMIC DNA]</scope>
    <source>
        <strain evidence="4">DSM 1565</strain>
    </source>
</reference>
<dbReference type="PANTHER" id="PTHR35936:SF17">
    <property type="entry name" value="ARGININE-BINDING EXTRACELLULAR PROTEIN ARTP"/>
    <property type="match status" value="1"/>
</dbReference>
<organism evidence="3 4">
    <name type="scientific">Hyphomicrobium facile</name>
    <dbReference type="NCBI Taxonomy" id="51670"/>
    <lineage>
        <taxon>Bacteria</taxon>
        <taxon>Pseudomonadati</taxon>
        <taxon>Pseudomonadota</taxon>
        <taxon>Alphaproteobacteria</taxon>
        <taxon>Hyphomicrobiales</taxon>
        <taxon>Hyphomicrobiaceae</taxon>
        <taxon>Hyphomicrobium</taxon>
    </lineage>
</organism>
<dbReference type="STRING" id="51670.SAMN04488557_2194"/>
<keyword evidence="4" id="KW-1185">Reference proteome</keyword>
<sequence length="302" mass="32909">MTSRPQKNFSDSRIFTTAQLAAAIGITAFAFFTAAPSLSEEASAPAAADASTLRVCAAEKELPYSASDKSGFENKIAEALADAMGRKAVFVWSEKPAIYAVRDQLDKKLCDVVVGVDTGDERVLTSRAYYRAPYVIVQRKDSQLDIKGWDSPDLTKATPIGFVRGSPAEVMVTKHDLYNDSINYVSSLTNFKDKRNSYTRIPPERMVAEVADKTAGAAAAFAPEVARYVKANSDLKMIVIPDDNVRSDGEPVPHHFDQSFAVRKDDKALLSAIETALPKAQEKIEAILKEEGIPYVAPAPRT</sequence>
<evidence type="ECO:0000313" key="4">
    <source>
        <dbReference type="Proteomes" id="UP000199423"/>
    </source>
</evidence>
<dbReference type="SMART" id="SM00062">
    <property type="entry name" value="PBPb"/>
    <property type="match status" value="1"/>
</dbReference>
<feature type="domain" description="Solute-binding protein family 3/N-terminal" evidence="2">
    <location>
        <begin position="52"/>
        <end position="294"/>
    </location>
</feature>
<evidence type="ECO:0000256" key="1">
    <source>
        <dbReference type="ARBA" id="ARBA00022729"/>
    </source>
</evidence>
<dbReference type="InterPro" id="IPR022455">
    <property type="entry name" value="Methanol_oxidation_MoxJ"/>
</dbReference>
<dbReference type="SUPFAM" id="SSF53850">
    <property type="entry name" value="Periplasmic binding protein-like II"/>
    <property type="match status" value="1"/>
</dbReference>
<dbReference type="InterPro" id="IPR001638">
    <property type="entry name" value="Solute-binding_3/MltF_N"/>
</dbReference>
<proteinExistence type="predicted"/>